<dbReference type="AlphaFoldDB" id="A0A2P6R1Q5"/>
<proteinExistence type="predicted"/>
<organism evidence="2 3">
    <name type="scientific">Rosa chinensis</name>
    <name type="common">China rose</name>
    <dbReference type="NCBI Taxonomy" id="74649"/>
    <lineage>
        <taxon>Eukaryota</taxon>
        <taxon>Viridiplantae</taxon>
        <taxon>Streptophyta</taxon>
        <taxon>Embryophyta</taxon>
        <taxon>Tracheophyta</taxon>
        <taxon>Spermatophyta</taxon>
        <taxon>Magnoliopsida</taxon>
        <taxon>eudicotyledons</taxon>
        <taxon>Gunneridae</taxon>
        <taxon>Pentapetalae</taxon>
        <taxon>rosids</taxon>
        <taxon>fabids</taxon>
        <taxon>Rosales</taxon>
        <taxon>Rosaceae</taxon>
        <taxon>Rosoideae</taxon>
        <taxon>Rosoideae incertae sedis</taxon>
        <taxon>Rosa</taxon>
    </lineage>
</organism>
<protein>
    <submittedName>
        <fullName evidence="2">Putative HAT dimerization domain, ribonuclease H-like domain-containing protein</fullName>
    </submittedName>
</protein>
<comment type="caution">
    <text evidence="2">The sequence shown here is derived from an EMBL/GenBank/DDBJ whole genome shotgun (WGS) entry which is preliminary data.</text>
</comment>
<sequence length="255" mass="29343">MQISVAIAEVKGLIAWLDKFRETGFTDAIITAKEIAAALDVDPVFPEKRQIQRKRFFDESGSKPSPSSSSEESFRLHYFLYIIDQAKGSLNRRFEQYQRYDDIFGFLFTSETLNSLNDNDLKAACIHLETVLRYGESSDVDGEDMFRELKLLREILPKQKMTASDILNFLLERNTCPVVRLAYRILLTVPVTVASAERSFSKLKLLKSYLRSTMSQERLNGLALISIENEYLGKINCDKLIDQFAGKKARRWIFK</sequence>
<accession>A0A2P6R1Q5</accession>
<keyword evidence="3" id="KW-1185">Reference proteome</keyword>
<reference evidence="2 3" key="1">
    <citation type="journal article" date="2018" name="Nat. Genet.">
        <title>The Rosa genome provides new insights in the design of modern roses.</title>
        <authorList>
            <person name="Bendahmane M."/>
        </authorList>
    </citation>
    <scope>NUCLEOTIDE SEQUENCE [LARGE SCALE GENOMIC DNA]</scope>
    <source>
        <strain evidence="3">cv. Old Blush</strain>
    </source>
</reference>
<feature type="domain" description="HAT C-terminal dimerisation" evidence="1">
    <location>
        <begin position="157"/>
        <end position="230"/>
    </location>
</feature>
<dbReference type="GO" id="GO:0046983">
    <property type="term" value="F:protein dimerization activity"/>
    <property type="evidence" value="ECO:0007669"/>
    <property type="project" value="InterPro"/>
</dbReference>
<dbReference type="PANTHER" id="PTHR46289">
    <property type="entry name" value="52 KDA REPRESSOR OF THE INHIBITOR OF THE PROTEIN KINASE-LIKE PROTEIN-RELATED"/>
    <property type="match status" value="1"/>
</dbReference>
<dbReference type="SUPFAM" id="SSF53098">
    <property type="entry name" value="Ribonuclease H-like"/>
    <property type="match status" value="1"/>
</dbReference>
<name>A0A2P6R1Q5_ROSCH</name>
<evidence type="ECO:0000313" key="2">
    <source>
        <dbReference type="EMBL" id="PRQ40370.1"/>
    </source>
</evidence>
<dbReference type="InterPro" id="IPR012337">
    <property type="entry name" value="RNaseH-like_sf"/>
</dbReference>
<dbReference type="STRING" id="74649.A0A2P6R1Q5"/>
<dbReference type="EMBL" id="PDCK01000042">
    <property type="protein sequence ID" value="PRQ40370.1"/>
    <property type="molecule type" value="Genomic_DNA"/>
</dbReference>
<gene>
    <name evidence="2" type="ORF">RchiOBHm_Chr4g0435271</name>
</gene>
<dbReference type="InterPro" id="IPR052958">
    <property type="entry name" value="IFN-induced_PKR_regulator"/>
</dbReference>
<evidence type="ECO:0000313" key="3">
    <source>
        <dbReference type="Proteomes" id="UP000238479"/>
    </source>
</evidence>
<dbReference type="Pfam" id="PF05699">
    <property type="entry name" value="Dimer_Tnp_hAT"/>
    <property type="match status" value="1"/>
</dbReference>
<dbReference type="Gramene" id="PRQ40370">
    <property type="protein sequence ID" value="PRQ40370"/>
    <property type="gene ID" value="RchiOBHm_Chr4g0435271"/>
</dbReference>
<dbReference type="Proteomes" id="UP000238479">
    <property type="component" value="Chromosome 4"/>
</dbReference>
<evidence type="ECO:0000259" key="1">
    <source>
        <dbReference type="Pfam" id="PF05699"/>
    </source>
</evidence>
<dbReference type="OMA" id="LQFICEN"/>
<dbReference type="InterPro" id="IPR008906">
    <property type="entry name" value="HATC_C_dom"/>
</dbReference>
<dbReference type="PANTHER" id="PTHR46289:SF19">
    <property type="entry name" value="ZINC FINGER MYM-TYPE CONTAINING 1"/>
    <property type="match status" value="1"/>
</dbReference>